<organism evidence="1 2">
    <name type="scientific">Candidatus Endonucleibacter bathymodioli</name>
    <dbReference type="NCBI Taxonomy" id="539814"/>
    <lineage>
        <taxon>Bacteria</taxon>
        <taxon>Pseudomonadati</taxon>
        <taxon>Pseudomonadota</taxon>
        <taxon>Gammaproteobacteria</taxon>
        <taxon>Oceanospirillales</taxon>
        <taxon>Endozoicomonadaceae</taxon>
        <taxon>Candidatus Endonucleibacter</taxon>
    </lineage>
</organism>
<evidence type="ECO:0000313" key="2">
    <source>
        <dbReference type="Proteomes" id="UP001178148"/>
    </source>
</evidence>
<evidence type="ECO:0000313" key="1">
    <source>
        <dbReference type="EMBL" id="MDP0589968.1"/>
    </source>
</evidence>
<name>A0AA90NY48_9GAMM</name>
<sequence>MAEISRQRKAKNIIMSEGGINVIDATQIEAGQLRAVDDKDGKPAKDSEAGWRVKNNSRGNSHIWFSHSYRCRCRDLYLSKA</sequence>
<evidence type="ECO:0008006" key="3">
    <source>
        <dbReference type="Google" id="ProtNLM"/>
    </source>
</evidence>
<reference evidence="1 2" key="1">
    <citation type="journal article" date="2023" name="bioRxiv">
        <title>An intranuclear bacterial parasite of deep-sea mussels expresses apoptosis inhibitors acquired from its host.</title>
        <authorList>
            <person name="Gonzalez Porras M.A."/>
            <person name="Assie A."/>
            <person name="Tietjen M."/>
            <person name="Violette M."/>
            <person name="Kleiner M."/>
            <person name="Gruber-Vodicka H."/>
            <person name="Dubilier N."/>
            <person name="Leisch N."/>
        </authorList>
    </citation>
    <scope>NUCLEOTIDE SEQUENCE [LARGE SCALE GENOMIC DNA]</scope>
    <source>
        <strain evidence="1">IAP13</strain>
    </source>
</reference>
<dbReference type="AlphaFoldDB" id="A0AA90NY48"/>
<proteinExistence type="predicted"/>
<protein>
    <recommendedName>
        <fullName evidence="3">Transposase</fullName>
    </recommendedName>
</protein>
<keyword evidence="2" id="KW-1185">Reference proteome</keyword>
<accession>A0AA90NY48</accession>
<gene>
    <name evidence="1" type="ORF">QS748_12610</name>
</gene>
<dbReference type="Proteomes" id="UP001178148">
    <property type="component" value="Unassembled WGS sequence"/>
</dbReference>
<comment type="caution">
    <text evidence="1">The sequence shown here is derived from an EMBL/GenBank/DDBJ whole genome shotgun (WGS) entry which is preliminary data.</text>
</comment>
<dbReference type="EMBL" id="JASXSV010000025">
    <property type="protein sequence ID" value="MDP0589968.1"/>
    <property type="molecule type" value="Genomic_DNA"/>
</dbReference>